<comment type="pathway">
    <text evidence="2">Cell wall biogenesis; lipoteichoic acid biosynthesis.</text>
</comment>
<keyword evidence="9" id="KW-1185">Reference proteome</keyword>
<dbReference type="CDD" id="cd16015">
    <property type="entry name" value="LTA_synthase"/>
    <property type="match status" value="1"/>
</dbReference>
<evidence type="ECO:0000256" key="1">
    <source>
        <dbReference type="ARBA" id="ARBA00004651"/>
    </source>
</evidence>
<dbReference type="Pfam" id="PF00884">
    <property type="entry name" value="Sulfatase"/>
    <property type="match status" value="1"/>
</dbReference>
<dbReference type="InterPro" id="IPR050448">
    <property type="entry name" value="OpgB/LTA_synthase_biosynth"/>
</dbReference>
<dbReference type="RefSeq" id="WP_138788049.1">
    <property type="nucleotide sequence ID" value="NZ_JBHTGQ010000023.1"/>
</dbReference>
<evidence type="ECO:0000256" key="5">
    <source>
        <dbReference type="ARBA" id="ARBA00022989"/>
    </source>
</evidence>
<dbReference type="PANTHER" id="PTHR47371">
    <property type="entry name" value="LIPOTEICHOIC ACID SYNTHASE"/>
    <property type="match status" value="1"/>
</dbReference>
<sequence length="531" mass="59938">MRRLFRKWIAWRPYAVAAVVLFSLSFPHGRFAPGPAAAERVMPEPDAVTARIKTPEADRVRPNIVILLSEAFWDPTLLPGVRYNRDPIPFFRQLRESFTGGWMLTPQHGGGTANVEYEVLTGNPVRGYSEYEMMYGKHIDHPIDSIAWMASREGYRTTAISPFFHHHENSSRVYAYLGFSQFISMEFFPPDYSGPYLADRSVVRKIIEETQESPGPDLIFANTMENHYHFYPGKFEQPNPFRVEAKLPAASVGILETLAQGLSGADAALQELVGYFSQSGEPTLLLFFGDHQPALEKDYLIYRQTGYLSENDPEEWRKMYTTPFVIWDNYLPVEKKDLFVNSYLLLPELLDRAKLPQSEYTAFLKKFGEELPAVPRRPADAGLSPDDPRLKELEERLSHRLDELKGPAIDEMLASYVHGYPDLAITGAALEEKRGPSGEVTLTVTGNHFGLGCELLLNGKPLPTVWKPSIGPVDTPPKWKNDDGVLTAVLSAKQLKQSEQADLQVRVLDDKKNELYRSPVYKLSVQNGTSP</sequence>
<dbReference type="InterPro" id="IPR017850">
    <property type="entry name" value="Alkaline_phosphatase_core_sf"/>
</dbReference>
<name>A0ABW2V2K3_9BACL</name>
<dbReference type="PANTHER" id="PTHR47371:SF3">
    <property type="entry name" value="PHOSPHOGLYCEROL TRANSFERASE I"/>
    <property type="match status" value="1"/>
</dbReference>
<evidence type="ECO:0000313" key="9">
    <source>
        <dbReference type="Proteomes" id="UP001596528"/>
    </source>
</evidence>
<keyword evidence="3" id="KW-1003">Cell membrane</keyword>
<accession>A0ABW2V2K3</accession>
<dbReference type="Proteomes" id="UP001596528">
    <property type="component" value="Unassembled WGS sequence"/>
</dbReference>
<evidence type="ECO:0000256" key="3">
    <source>
        <dbReference type="ARBA" id="ARBA00022475"/>
    </source>
</evidence>
<evidence type="ECO:0000313" key="8">
    <source>
        <dbReference type="EMBL" id="MFC7750334.1"/>
    </source>
</evidence>
<organism evidence="8 9">
    <name type="scientific">Paenibacillus thermoaerophilus</name>
    <dbReference type="NCBI Taxonomy" id="1215385"/>
    <lineage>
        <taxon>Bacteria</taxon>
        <taxon>Bacillati</taxon>
        <taxon>Bacillota</taxon>
        <taxon>Bacilli</taxon>
        <taxon>Bacillales</taxon>
        <taxon>Paenibacillaceae</taxon>
        <taxon>Paenibacillus</taxon>
    </lineage>
</organism>
<feature type="domain" description="Sulfatase N-terminal" evidence="7">
    <location>
        <begin position="62"/>
        <end position="353"/>
    </location>
</feature>
<dbReference type="EMBL" id="JBHTGQ010000023">
    <property type="protein sequence ID" value="MFC7750334.1"/>
    <property type="molecule type" value="Genomic_DNA"/>
</dbReference>
<reference evidence="9" key="1">
    <citation type="journal article" date="2019" name="Int. J. Syst. Evol. Microbiol.">
        <title>The Global Catalogue of Microorganisms (GCM) 10K type strain sequencing project: providing services to taxonomists for standard genome sequencing and annotation.</title>
        <authorList>
            <consortium name="The Broad Institute Genomics Platform"/>
            <consortium name="The Broad Institute Genome Sequencing Center for Infectious Disease"/>
            <person name="Wu L."/>
            <person name="Ma J."/>
        </authorList>
    </citation>
    <scope>NUCLEOTIDE SEQUENCE [LARGE SCALE GENOMIC DNA]</scope>
    <source>
        <strain evidence="9">JCM 18657</strain>
    </source>
</reference>
<dbReference type="Gene3D" id="3.40.720.10">
    <property type="entry name" value="Alkaline Phosphatase, subunit A"/>
    <property type="match status" value="1"/>
</dbReference>
<keyword evidence="4" id="KW-0812">Transmembrane</keyword>
<evidence type="ECO:0000259" key="7">
    <source>
        <dbReference type="Pfam" id="PF00884"/>
    </source>
</evidence>
<protein>
    <submittedName>
        <fullName evidence="8">LTA synthase family protein</fullName>
    </submittedName>
</protein>
<proteinExistence type="predicted"/>
<comment type="caution">
    <text evidence="8">The sequence shown here is derived from an EMBL/GenBank/DDBJ whole genome shotgun (WGS) entry which is preliminary data.</text>
</comment>
<keyword evidence="6" id="KW-0472">Membrane</keyword>
<evidence type="ECO:0000256" key="4">
    <source>
        <dbReference type="ARBA" id="ARBA00022692"/>
    </source>
</evidence>
<evidence type="ECO:0000256" key="2">
    <source>
        <dbReference type="ARBA" id="ARBA00004936"/>
    </source>
</evidence>
<evidence type="ECO:0000256" key="6">
    <source>
        <dbReference type="ARBA" id="ARBA00023136"/>
    </source>
</evidence>
<dbReference type="SUPFAM" id="SSF53649">
    <property type="entry name" value="Alkaline phosphatase-like"/>
    <property type="match status" value="1"/>
</dbReference>
<keyword evidence="5" id="KW-1133">Transmembrane helix</keyword>
<comment type="subcellular location">
    <subcellularLocation>
        <location evidence="1">Cell membrane</location>
        <topology evidence="1">Multi-pass membrane protein</topology>
    </subcellularLocation>
</comment>
<gene>
    <name evidence="8" type="ORF">ACFQWB_10390</name>
</gene>
<dbReference type="InterPro" id="IPR000917">
    <property type="entry name" value="Sulfatase_N"/>
</dbReference>